<evidence type="ECO:0000313" key="3">
    <source>
        <dbReference type="Proteomes" id="UP000050424"/>
    </source>
</evidence>
<feature type="compositionally biased region" description="Polar residues" evidence="1">
    <location>
        <begin position="95"/>
        <end position="108"/>
    </location>
</feature>
<feature type="compositionally biased region" description="Basic residues" evidence="1">
    <location>
        <begin position="20"/>
        <end position="29"/>
    </location>
</feature>
<feature type="compositionally biased region" description="Basic and acidic residues" evidence="1">
    <location>
        <begin position="48"/>
        <end position="64"/>
    </location>
</feature>
<gene>
    <name evidence="2" type="ORF">AK830_g11406</name>
</gene>
<comment type="caution">
    <text evidence="2">The sequence shown here is derived from an EMBL/GenBank/DDBJ whole genome shotgun (WGS) entry which is preliminary data.</text>
</comment>
<sequence>MAPKKAKATAPSTKSIASPKSRRAPKRRASPMEELSPRIKRRATRAPTQDRDLDQESREADAKIPDFTSAMDNDHEGVVLQSRQSPRHEADSTKGHAQSTSGDQNQSSDQKHPGDQEELSDQKLVNPEQPIDQKPVKPEQSMDQEPVNQKQSMDQKPVNPEQPMDQKPVNPGQSMDQEPVNPEQPIDQKQPDDSPSPVHDKESTGNKPPDHRAPFYLDRIRNTPPFNEDEVYRFNRFADEIIVLDEYNHKKLKVDLDHRVAELVGGSTLIPWNQLNVDAQHKLEALGNNVESYVKSANCIHHGLVHTAFTWRVLFDNLLSPDCSEKWCGEFWTTYGTMLGQFRGK</sequence>
<protein>
    <submittedName>
        <fullName evidence="2">Uncharacterized protein</fullName>
    </submittedName>
</protein>
<organism evidence="2 3">
    <name type="scientific">Neonectria ditissima</name>
    <dbReference type="NCBI Taxonomy" id="78410"/>
    <lineage>
        <taxon>Eukaryota</taxon>
        <taxon>Fungi</taxon>
        <taxon>Dikarya</taxon>
        <taxon>Ascomycota</taxon>
        <taxon>Pezizomycotina</taxon>
        <taxon>Sordariomycetes</taxon>
        <taxon>Hypocreomycetidae</taxon>
        <taxon>Hypocreales</taxon>
        <taxon>Nectriaceae</taxon>
        <taxon>Neonectria</taxon>
    </lineage>
</organism>
<reference evidence="2 3" key="1">
    <citation type="submission" date="2015-09" db="EMBL/GenBank/DDBJ databases">
        <title>Draft genome of a European isolate of the apple canker pathogen Neonectria ditissima.</title>
        <authorList>
            <person name="Gomez-Cortecero A."/>
            <person name="Harrison R.J."/>
            <person name="Armitage A.D."/>
        </authorList>
    </citation>
    <scope>NUCLEOTIDE SEQUENCE [LARGE SCALE GENOMIC DNA]</scope>
    <source>
        <strain evidence="2 3">R09/05</strain>
    </source>
</reference>
<dbReference type="EMBL" id="LKCW01000270">
    <property type="protein sequence ID" value="KPM35160.1"/>
    <property type="molecule type" value="Genomic_DNA"/>
</dbReference>
<dbReference type="Proteomes" id="UP000050424">
    <property type="component" value="Unassembled WGS sequence"/>
</dbReference>
<feature type="compositionally biased region" description="Basic and acidic residues" evidence="1">
    <location>
        <begin position="198"/>
        <end position="221"/>
    </location>
</feature>
<feature type="compositionally biased region" description="Polar residues" evidence="1">
    <location>
        <begin position="141"/>
        <end position="154"/>
    </location>
</feature>
<evidence type="ECO:0000313" key="2">
    <source>
        <dbReference type="EMBL" id="KPM35160.1"/>
    </source>
</evidence>
<dbReference type="OrthoDB" id="5096896at2759"/>
<accession>A0A0P7ARA6</accession>
<dbReference type="AlphaFoldDB" id="A0A0P7ARA6"/>
<proteinExistence type="predicted"/>
<feature type="compositionally biased region" description="Low complexity" evidence="1">
    <location>
        <begin position="8"/>
        <end position="19"/>
    </location>
</feature>
<keyword evidence="3" id="KW-1185">Reference proteome</keyword>
<feature type="region of interest" description="Disordered" evidence="1">
    <location>
        <begin position="1"/>
        <end position="221"/>
    </location>
</feature>
<name>A0A0P7ARA6_9HYPO</name>
<evidence type="ECO:0000256" key="1">
    <source>
        <dbReference type="SAM" id="MobiDB-lite"/>
    </source>
</evidence>